<dbReference type="RefSeq" id="WP_110963388.1">
    <property type="nucleotide sequence ID" value="NZ_CP029693.1"/>
</dbReference>
<dbReference type="InterPro" id="IPR041490">
    <property type="entry name" value="KstR2_TetR_C"/>
</dbReference>
<dbReference type="EMBL" id="CP029693">
    <property type="protein sequence ID" value="AWY39616.1"/>
    <property type="molecule type" value="Genomic_DNA"/>
</dbReference>
<organism evidence="4 5">
    <name type="scientific">Pseudomonas putida</name>
    <name type="common">Arthrobacter siderocapsulatus</name>
    <dbReference type="NCBI Taxonomy" id="303"/>
    <lineage>
        <taxon>Bacteria</taxon>
        <taxon>Pseudomonadati</taxon>
        <taxon>Pseudomonadota</taxon>
        <taxon>Gammaproteobacteria</taxon>
        <taxon>Pseudomonadales</taxon>
        <taxon>Pseudomonadaceae</taxon>
        <taxon>Pseudomonas</taxon>
    </lineage>
</organism>
<dbReference type="PANTHER" id="PTHR30055">
    <property type="entry name" value="HTH-TYPE TRANSCRIPTIONAL REGULATOR RUTR"/>
    <property type="match status" value="1"/>
</dbReference>
<name>A0A2Z4RF60_PSEPU</name>
<dbReference type="GO" id="GO:0003700">
    <property type="term" value="F:DNA-binding transcription factor activity"/>
    <property type="evidence" value="ECO:0007669"/>
    <property type="project" value="TreeGrafter"/>
</dbReference>
<evidence type="ECO:0000256" key="2">
    <source>
        <dbReference type="PROSITE-ProRule" id="PRU00335"/>
    </source>
</evidence>
<dbReference type="PRINTS" id="PR00455">
    <property type="entry name" value="HTHTETR"/>
</dbReference>
<dbReference type="OrthoDB" id="7028830at2"/>
<dbReference type="InterPro" id="IPR050109">
    <property type="entry name" value="HTH-type_TetR-like_transc_reg"/>
</dbReference>
<dbReference type="PROSITE" id="PS50977">
    <property type="entry name" value="HTH_TETR_2"/>
    <property type="match status" value="1"/>
</dbReference>
<dbReference type="GO" id="GO:0000976">
    <property type="term" value="F:transcription cis-regulatory region binding"/>
    <property type="evidence" value="ECO:0007669"/>
    <property type="project" value="TreeGrafter"/>
</dbReference>
<dbReference type="Pfam" id="PF00440">
    <property type="entry name" value="TetR_N"/>
    <property type="match status" value="1"/>
</dbReference>
<protein>
    <submittedName>
        <fullName evidence="4">TetR family transcriptional regulator</fullName>
    </submittedName>
</protein>
<evidence type="ECO:0000256" key="1">
    <source>
        <dbReference type="ARBA" id="ARBA00023125"/>
    </source>
</evidence>
<proteinExistence type="predicted"/>
<feature type="DNA-binding region" description="H-T-H motif" evidence="2">
    <location>
        <begin position="35"/>
        <end position="54"/>
    </location>
</feature>
<reference evidence="4 5" key="1">
    <citation type="submission" date="2018-05" db="EMBL/GenBank/DDBJ databases">
        <title>Whole genome sequence of Pseudomonas putida JBC17.</title>
        <authorList>
            <person name="Lee Y.H."/>
            <person name="David K."/>
        </authorList>
    </citation>
    <scope>NUCLEOTIDE SEQUENCE [LARGE SCALE GENOMIC DNA]</scope>
    <source>
        <strain evidence="4 5">JBC17</strain>
    </source>
</reference>
<dbReference type="Gene3D" id="1.10.357.10">
    <property type="entry name" value="Tetracycline Repressor, domain 2"/>
    <property type="match status" value="1"/>
</dbReference>
<evidence type="ECO:0000313" key="5">
    <source>
        <dbReference type="Proteomes" id="UP000250299"/>
    </source>
</evidence>
<evidence type="ECO:0000313" key="4">
    <source>
        <dbReference type="EMBL" id="AWY39616.1"/>
    </source>
</evidence>
<dbReference type="PANTHER" id="PTHR30055:SF226">
    <property type="entry name" value="HTH-TYPE TRANSCRIPTIONAL REGULATOR PKSA"/>
    <property type="match status" value="1"/>
</dbReference>
<accession>A0A2Z4RF60</accession>
<dbReference type="InterPro" id="IPR009057">
    <property type="entry name" value="Homeodomain-like_sf"/>
</dbReference>
<dbReference type="SUPFAM" id="SSF46689">
    <property type="entry name" value="Homeodomain-like"/>
    <property type="match status" value="1"/>
</dbReference>
<dbReference type="Proteomes" id="UP000250299">
    <property type="component" value="Chromosome"/>
</dbReference>
<dbReference type="AlphaFoldDB" id="A0A2Z4RF60"/>
<dbReference type="InterPro" id="IPR001647">
    <property type="entry name" value="HTH_TetR"/>
</dbReference>
<gene>
    <name evidence="4" type="ORF">DKY63_06745</name>
</gene>
<dbReference type="Pfam" id="PF17932">
    <property type="entry name" value="TetR_C_24"/>
    <property type="match status" value="1"/>
</dbReference>
<feature type="domain" description="HTH tetR-type" evidence="3">
    <location>
        <begin position="12"/>
        <end position="72"/>
    </location>
</feature>
<dbReference type="InterPro" id="IPR036271">
    <property type="entry name" value="Tet_transcr_reg_TetR-rel_C_sf"/>
</dbReference>
<dbReference type="Gene3D" id="1.10.10.60">
    <property type="entry name" value="Homeodomain-like"/>
    <property type="match status" value="1"/>
</dbReference>
<keyword evidence="1 2" id="KW-0238">DNA-binding</keyword>
<sequence>MLAIHASTHSPLSARDRLVHAAVELFATRGFQAIGLRDLAGHVGLQAGSLYHHIENKQCLLFELIESALSDLLIITRRRMKGARTPAERVRRFVHAFVSFTLNDRHRLILVTREFVNLDEVHQQHADKLKRAHHALLNEIIAEQREPKSQPNAETGLITHAVMGMLYGQLHWNELEMSEQHLTELLTGCVMRMIASSKEDVR</sequence>
<dbReference type="SUPFAM" id="SSF48498">
    <property type="entry name" value="Tetracyclin repressor-like, C-terminal domain"/>
    <property type="match status" value="1"/>
</dbReference>
<evidence type="ECO:0000259" key="3">
    <source>
        <dbReference type="PROSITE" id="PS50977"/>
    </source>
</evidence>